<reference evidence="1 2" key="1">
    <citation type="submission" date="2015-01" db="EMBL/GenBank/DDBJ databases">
        <title>Genome Assembly of Bacillus badius MTCC 1458.</title>
        <authorList>
            <person name="Verma A."/>
            <person name="Khatri I."/>
            <person name="Mual P."/>
            <person name="Subramanian S."/>
            <person name="Krishnamurthi S."/>
        </authorList>
    </citation>
    <scope>NUCLEOTIDE SEQUENCE [LARGE SCALE GENOMIC DNA]</scope>
    <source>
        <strain evidence="1 2">MTCC 1458</strain>
    </source>
</reference>
<dbReference type="Proteomes" id="UP000031982">
    <property type="component" value="Unassembled WGS sequence"/>
</dbReference>
<accession>A0ABR5B0R8</accession>
<dbReference type="Pfam" id="PF14071">
    <property type="entry name" value="YlbD_coat"/>
    <property type="match status" value="1"/>
</dbReference>
<comment type="caution">
    <text evidence="1">The sequence shown here is derived from an EMBL/GenBank/DDBJ whole genome shotgun (WGS) entry which is preliminary data.</text>
</comment>
<dbReference type="RefSeq" id="WP_041099771.1">
    <property type="nucleotide sequence ID" value="NZ_BSSZ01000003.1"/>
</dbReference>
<organism evidence="1 2">
    <name type="scientific">Bacillus badius</name>
    <dbReference type="NCBI Taxonomy" id="1455"/>
    <lineage>
        <taxon>Bacteria</taxon>
        <taxon>Bacillati</taxon>
        <taxon>Bacillota</taxon>
        <taxon>Bacilli</taxon>
        <taxon>Bacillales</taxon>
        <taxon>Bacillaceae</taxon>
        <taxon>Pseudobacillus</taxon>
    </lineage>
</organism>
<protein>
    <submittedName>
        <fullName evidence="1">Uncharacterized protein</fullName>
    </submittedName>
</protein>
<proteinExistence type="predicted"/>
<name>A0ABR5B0R8_BACBA</name>
<dbReference type="InterPro" id="IPR025953">
    <property type="entry name" value="YlbD_coat"/>
</dbReference>
<keyword evidence="2" id="KW-1185">Reference proteome</keyword>
<evidence type="ECO:0000313" key="2">
    <source>
        <dbReference type="Proteomes" id="UP000031982"/>
    </source>
</evidence>
<sequence>MLHPKVREFKLFMEERPDLKRKVRQKQTTLQALFEEWHLSGDVQTEAHSEKGNKQKEDFQEEDLTAKLAKVMSLFEGMKWSSILEDVQGMLEMAQIYLADFAEQQQKK</sequence>
<evidence type="ECO:0000313" key="1">
    <source>
        <dbReference type="EMBL" id="KIL80460.1"/>
    </source>
</evidence>
<dbReference type="EMBL" id="JXLP01000001">
    <property type="protein sequence ID" value="KIL80460.1"/>
    <property type="molecule type" value="Genomic_DNA"/>
</dbReference>
<gene>
    <name evidence="1" type="ORF">SD77_0308</name>
</gene>